<feature type="domain" description="Aspartyl/asparaginy/proline hydroxylase" evidence="3">
    <location>
        <begin position="243"/>
        <end position="392"/>
    </location>
</feature>
<evidence type="ECO:0000259" key="3">
    <source>
        <dbReference type="Pfam" id="PF05118"/>
    </source>
</evidence>
<organism evidence="4 5">
    <name type="scientific">Oopsacas minuta</name>
    <dbReference type="NCBI Taxonomy" id="111878"/>
    <lineage>
        <taxon>Eukaryota</taxon>
        <taxon>Metazoa</taxon>
        <taxon>Porifera</taxon>
        <taxon>Hexactinellida</taxon>
        <taxon>Hexasterophora</taxon>
        <taxon>Lyssacinosida</taxon>
        <taxon>Leucopsacidae</taxon>
        <taxon>Oopsacas</taxon>
    </lineage>
</organism>
<dbReference type="GO" id="GO:0062101">
    <property type="term" value="F:peptidyl-aspartic acid 3-dioxygenase activity"/>
    <property type="evidence" value="ECO:0007669"/>
    <property type="project" value="InterPro"/>
</dbReference>
<evidence type="ECO:0000313" key="4">
    <source>
        <dbReference type="EMBL" id="KAI6649118.1"/>
    </source>
</evidence>
<evidence type="ECO:0000256" key="1">
    <source>
        <dbReference type="ARBA" id="ARBA00007730"/>
    </source>
</evidence>
<dbReference type="InterPro" id="IPR039038">
    <property type="entry name" value="ASPH"/>
</dbReference>
<dbReference type="InterPro" id="IPR027443">
    <property type="entry name" value="IPNS-like_sf"/>
</dbReference>
<dbReference type="EMBL" id="JAKMXF010000322">
    <property type="protein sequence ID" value="KAI6649118.1"/>
    <property type="molecule type" value="Genomic_DNA"/>
</dbReference>
<dbReference type="PANTHER" id="PTHR12366">
    <property type="entry name" value="ASPARTYL/ASPARAGINYL BETA-HYDROXYLASE"/>
    <property type="match status" value="1"/>
</dbReference>
<evidence type="ECO:0000313" key="5">
    <source>
        <dbReference type="Proteomes" id="UP001165289"/>
    </source>
</evidence>
<dbReference type="Pfam" id="PF05118">
    <property type="entry name" value="Asp_Arg_Hydrox"/>
    <property type="match status" value="1"/>
</dbReference>
<dbReference type="Gene3D" id="2.60.120.330">
    <property type="entry name" value="B-lactam Antibiotic, Isopenicillin N Synthase, Chain"/>
    <property type="match status" value="1"/>
</dbReference>
<comment type="similarity">
    <text evidence="1">Belongs to the aspartyl/asparaginyl beta-hydroxylase family.</text>
</comment>
<keyword evidence="2" id="KW-0732">Signal</keyword>
<reference evidence="4 5" key="1">
    <citation type="journal article" date="2023" name="BMC Biol.">
        <title>The compact genome of the sponge Oopsacas minuta (Hexactinellida) is lacking key metazoan core genes.</title>
        <authorList>
            <person name="Santini S."/>
            <person name="Schenkelaars Q."/>
            <person name="Jourda C."/>
            <person name="Duchesne M."/>
            <person name="Belahbib H."/>
            <person name="Rocher C."/>
            <person name="Selva M."/>
            <person name="Riesgo A."/>
            <person name="Vervoort M."/>
            <person name="Leys S.P."/>
            <person name="Kodjabachian L."/>
            <person name="Le Bivic A."/>
            <person name="Borchiellini C."/>
            <person name="Claverie J.M."/>
            <person name="Renard E."/>
        </authorList>
    </citation>
    <scope>NUCLEOTIDE SEQUENCE [LARGE SCALE GENOMIC DNA]</scope>
    <source>
        <strain evidence="4">SPO-2</strain>
    </source>
</reference>
<sequence>MLLLLLLISYVGYIASESPIISFPIEGQPPLQFFGSQDVCKVLFTYCNTLPLVEPPNCVAQIHIELIRQFTRAWESIISQLTIGPEFFIDCVPLNLDASQVPLFNSNFIPDYVPPDHFTARNSTHVVNQLLGLLKLAMKRDSKALAEFNRKRTEIELTDPERVSLYTQAVLLLPTNLFVLDQFGLSLLYAGKSTHAYKLFRNAVALGMWGEYMQRPVSKYVPGLTAIPWHDPTKYSVVKILENGYRAIREEFLYRYHNNQELFTTEQESLHMGGDWTEVRIKSSGHGLTEVSELFPQTLQTISNLPPDTFTSVKFSVIQSGTHIRTHTGPSNERLRIHLCVYHIGGARIRVMDKWHGWQEGKAIVFDDSFEHEVVNLGADFRAVLILDIWHPELPIDKRIVH</sequence>
<accession>A0AAV7JK98</accession>
<dbReference type="Proteomes" id="UP001165289">
    <property type="component" value="Unassembled WGS sequence"/>
</dbReference>
<dbReference type="AlphaFoldDB" id="A0AAV7JK98"/>
<dbReference type="PANTHER" id="PTHR12366:SF32">
    <property type="entry name" value="ASPARTATE BETA-HYDROXYLASE ISOFORM X1"/>
    <property type="match status" value="1"/>
</dbReference>
<feature type="signal peptide" evidence="2">
    <location>
        <begin position="1"/>
        <end position="16"/>
    </location>
</feature>
<gene>
    <name evidence="4" type="ORF">LOD99_6838</name>
</gene>
<dbReference type="GO" id="GO:0005783">
    <property type="term" value="C:endoplasmic reticulum"/>
    <property type="evidence" value="ECO:0007669"/>
    <property type="project" value="TreeGrafter"/>
</dbReference>
<protein>
    <submittedName>
        <fullName evidence="4">Aspartyl/asparaginyl beta-hydroxylase-like</fullName>
    </submittedName>
</protein>
<dbReference type="SUPFAM" id="SSF51197">
    <property type="entry name" value="Clavaminate synthase-like"/>
    <property type="match status" value="1"/>
</dbReference>
<proteinExistence type="inferred from homology"/>
<keyword evidence="5" id="KW-1185">Reference proteome</keyword>
<feature type="chain" id="PRO_5043955931" evidence="2">
    <location>
        <begin position="17"/>
        <end position="402"/>
    </location>
</feature>
<comment type="caution">
    <text evidence="4">The sequence shown here is derived from an EMBL/GenBank/DDBJ whole genome shotgun (WGS) entry which is preliminary data.</text>
</comment>
<evidence type="ECO:0000256" key="2">
    <source>
        <dbReference type="SAM" id="SignalP"/>
    </source>
</evidence>
<dbReference type="InterPro" id="IPR007803">
    <property type="entry name" value="Asp/Arg/Pro-Hydrxlase"/>
</dbReference>
<name>A0AAV7JK98_9METZ</name>